<reference evidence="1 2" key="1">
    <citation type="submission" date="2023-07" db="EMBL/GenBank/DDBJ databases">
        <title>Genomic Encyclopedia of Type Strains, Phase IV (KMG-IV): sequencing the most valuable type-strain genomes for metagenomic binning, comparative biology and taxonomic classification.</title>
        <authorList>
            <person name="Goeker M."/>
        </authorList>
    </citation>
    <scope>NUCLEOTIDE SEQUENCE [LARGE SCALE GENOMIC DNA]</scope>
    <source>
        <strain evidence="1 2">DSM 23147</strain>
    </source>
</reference>
<dbReference type="EMBL" id="JAUSTL010000012">
    <property type="protein sequence ID" value="MDQ0263257.1"/>
    <property type="molecule type" value="Genomic_DNA"/>
</dbReference>
<organism evidence="1 2">
    <name type="scientific">Streptococcus dysgalactiae</name>
    <dbReference type="NCBI Taxonomy" id="1334"/>
    <lineage>
        <taxon>Bacteria</taxon>
        <taxon>Bacillati</taxon>
        <taxon>Bacillota</taxon>
        <taxon>Bacilli</taxon>
        <taxon>Lactobacillales</taxon>
        <taxon>Streptococcaceae</taxon>
        <taxon>Streptococcus</taxon>
    </lineage>
</organism>
<gene>
    <name evidence="1" type="ORF">J2S26_001341</name>
</gene>
<protein>
    <submittedName>
        <fullName evidence="1">ABC-type histidine transport system ATPase subunit</fullName>
    </submittedName>
</protein>
<evidence type="ECO:0000313" key="1">
    <source>
        <dbReference type="EMBL" id="MDQ0263257.1"/>
    </source>
</evidence>
<evidence type="ECO:0000313" key="2">
    <source>
        <dbReference type="Proteomes" id="UP001237071"/>
    </source>
</evidence>
<keyword evidence="2" id="KW-1185">Reference proteome</keyword>
<name>A0ABU0A7K1_STRDY</name>
<proteinExistence type="predicted"/>
<dbReference type="Proteomes" id="UP001237071">
    <property type="component" value="Unassembled WGS sequence"/>
</dbReference>
<comment type="caution">
    <text evidence="1">The sequence shown here is derived from an EMBL/GenBank/DDBJ whole genome shotgun (WGS) entry which is preliminary data.</text>
</comment>
<sequence length="35" mass="3966">MLLKGVTMETRLSVVNVKKVYGDREVLSDITLDLE</sequence>
<accession>A0ABU0A7K1</accession>